<dbReference type="AlphaFoldDB" id="A0AAP9ZDV8"/>
<dbReference type="GO" id="GO:0045892">
    <property type="term" value="P:negative regulation of DNA-templated transcription"/>
    <property type="evidence" value="ECO:0007669"/>
    <property type="project" value="TreeGrafter"/>
</dbReference>
<dbReference type="RefSeq" id="WP_146943231.1">
    <property type="nucleotide sequence ID" value="NZ_BJUL01000005.1"/>
</dbReference>
<evidence type="ECO:0000256" key="3">
    <source>
        <dbReference type="ARBA" id="ARBA00023163"/>
    </source>
</evidence>
<proteinExistence type="predicted"/>
<evidence type="ECO:0000313" key="6">
    <source>
        <dbReference type="Proteomes" id="UP000663479"/>
    </source>
</evidence>
<dbReference type="PANTHER" id="PTHR30136:SF35">
    <property type="entry name" value="HTH-TYPE TRANSCRIPTIONAL REGULATOR RV1719"/>
    <property type="match status" value="1"/>
</dbReference>
<evidence type="ECO:0000256" key="2">
    <source>
        <dbReference type="ARBA" id="ARBA00023125"/>
    </source>
</evidence>
<dbReference type="GO" id="GO:0003700">
    <property type="term" value="F:DNA-binding transcription factor activity"/>
    <property type="evidence" value="ECO:0007669"/>
    <property type="project" value="TreeGrafter"/>
</dbReference>
<dbReference type="SUPFAM" id="SSF55781">
    <property type="entry name" value="GAF domain-like"/>
    <property type="match status" value="1"/>
</dbReference>
<keyword evidence="3" id="KW-0804">Transcription</keyword>
<evidence type="ECO:0000313" key="5">
    <source>
        <dbReference type="EMBL" id="QRL02010.1"/>
    </source>
</evidence>
<keyword evidence="2" id="KW-0238">DNA-binding</keyword>
<protein>
    <submittedName>
        <fullName evidence="5">IclR family transcriptional regulator</fullName>
    </submittedName>
</protein>
<dbReference type="SMART" id="SM00346">
    <property type="entry name" value="HTH_ICLR"/>
    <property type="match status" value="1"/>
</dbReference>
<dbReference type="Pfam" id="PF01614">
    <property type="entry name" value="IclR_C"/>
    <property type="match status" value="1"/>
</dbReference>
<sequence length="256" mass="28287">MSQANNKRSTAPRARGVDRLIALCEQLHLHRQPMSPRELIKATGAPRSSVYELVNLLCESGWLEINEDGRIYFGRAMHYFGLDYADHNDLIRRARPVMRQLSAGFDETTQLCMLDGDKYTVMLNENGARPFRISSEVGVKVPIPWTASGRVLLSGMSREAILELVPSDDFVLPSGERIDINGFIAEIERARERGFALTEGLVDSFACCMAVPVYDGDMSARATLCFTVGRNADAARREALITALCEAAQSLSDGGR</sequence>
<dbReference type="Proteomes" id="UP000663479">
    <property type="component" value="Chromosome"/>
</dbReference>
<dbReference type="InterPro" id="IPR050707">
    <property type="entry name" value="HTH_MetabolicPath_Reg"/>
</dbReference>
<dbReference type="GO" id="GO:0003677">
    <property type="term" value="F:DNA binding"/>
    <property type="evidence" value="ECO:0007669"/>
    <property type="project" value="UniProtKB-KW"/>
</dbReference>
<accession>A0AAP9ZDV8</accession>
<reference evidence="5" key="1">
    <citation type="submission" date="2020-12" db="EMBL/GenBank/DDBJ databases">
        <title>Genome reconstruction of Halomonas venusta strain DSM 4743.</title>
        <authorList>
            <person name="Aguirre-Garrido J.F."/>
            <person name="Hernandez-Soto L.M."/>
            <person name="Martinez-Abarca F."/>
        </authorList>
    </citation>
    <scope>NUCLEOTIDE SEQUENCE</scope>
    <source>
        <strain evidence="5">4743</strain>
    </source>
</reference>
<gene>
    <name evidence="5" type="ORF">JDS37_11835</name>
</gene>
<dbReference type="SUPFAM" id="SSF46785">
    <property type="entry name" value="Winged helix' DNA-binding domain"/>
    <property type="match status" value="1"/>
</dbReference>
<dbReference type="PANTHER" id="PTHR30136">
    <property type="entry name" value="HELIX-TURN-HELIX TRANSCRIPTIONAL REGULATOR, ICLR FAMILY"/>
    <property type="match status" value="1"/>
</dbReference>
<organism evidence="5 6">
    <name type="scientific">Vreelandella venusta</name>
    <dbReference type="NCBI Taxonomy" id="44935"/>
    <lineage>
        <taxon>Bacteria</taxon>
        <taxon>Pseudomonadati</taxon>
        <taxon>Pseudomonadota</taxon>
        <taxon>Gammaproteobacteria</taxon>
        <taxon>Oceanospirillales</taxon>
        <taxon>Halomonadaceae</taxon>
        <taxon>Vreelandella</taxon>
    </lineage>
</organism>
<dbReference type="InterPro" id="IPR005471">
    <property type="entry name" value="Tscrpt_reg_IclR_N"/>
</dbReference>
<feature type="domain" description="IclR-ED" evidence="4">
    <location>
        <begin position="76"/>
        <end position="256"/>
    </location>
</feature>
<evidence type="ECO:0000256" key="1">
    <source>
        <dbReference type="ARBA" id="ARBA00023015"/>
    </source>
</evidence>
<dbReference type="Gene3D" id="1.10.10.10">
    <property type="entry name" value="Winged helix-like DNA-binding domain superfamily/Winged helix DNA-binding domain"/>
    <property type="match status" value="1"/>
</dbReference>
<dbReference type="EMBL" id="CP066539">
    <property type="protein sequence ID" value="QRL02010.1"/>
    <property type="molecule type" value="Genomic_DNA"/>
</dbReference>
<dbReference type="InterPro" id="IPR029016">
    <property type="entry name" value="GAF-like_dom_sf"/>
</dbReference>
<evidence type="ECO:0000259" key="4">
    <source>
        <dbReference type="PROSITE" id="PS51078"/>
    </source>
</evidence>
<name>A0AAP9ZDV8_9GAMM</name>
<dbReference type="InterPro" id="IPR036388">
    <property type="entry name" value="WH-like_DNA-bd_sf"/>
</dbReference>
<keyword evidence="1" id="KW-0805">Transcription regulation</keyword>
<dbReference type="PROSITE" id="PS51078">
    <property type="entry name" value="ICLR_ED"/>
    <property type="match status" value="1"/>
</dbReference>
<dbReference type="InterPro" id="IPR014757">
    <property type="entry name" value="Tscrpt_reg_IclR_C"/>
</dbReference>
<dbReference type="Pfam" id="PF09339">
    <property type="entry name" value="HTH_IclR"/>
    <property type="match status" value="1"/>
</dbReference>
<dbReference type="InterPro" id="IPR036390">
    <property type="entry name" value="WH_DNA-bd_sf"/>
</dbReference>
<dbReference type="Gene3D" id="3.30.450.40">
    <property type="match status" value="1"/>
</dbReference>